<protein>
    <submittedName>
        <fullName evidence="1">Uncharacterized protein</fullName>
    </submittedName>
</protein>
<keyword evidence="2" id="KW-1185">Reference proteome</keyword>
<dbReference type="EMBL" id="MF467948">
    <property type="protein sequence ID" value="ASU03931.1"/>
    <property type="molecule type" value="Genomic_DNA"/>
</dbReference>
<dbReference type="OrthoDB" id="18719at10239"/>
<organism evidence="1 2">
    <name type="scientific">Streptomyces phage DrGrey</name>
    <dbReference type="NCBI Taxonomy" id="2024284"/>
    <lineage>
        <taxon>Viruses</taxon>
        <taxon>Duplodnaviria</taxon>
        <taxon>Heunggongvirae</taxon>
        <taxon>Uroviricota</taxon>
        <taxon>Caudoviricetes</taxon>
        <taxon>Rimavirus</taxon>
        <taxon>Rimavirus drgrey</taxon>
    </lineage>
</organism>
<evidence type="ECO:0000313" key="1">
    <source>
        <dbReference type="EMBL" id="ASU03931.1"/>
    </source>
</evidence>
<name>A0A223LIU1_9CAUD</name>
<proteinExistence type="predicted"/>
<accession>A0A223LIU1</accession>
<reference evidence="1 2" key="1">
    <citation type="submission" date="2017-07" db="EMBL/GenBank/DDBJ databases">
        <authorList>
            <person name="Shaffer M.A."/>
            <person name="Abrahamson P.A."/>
            <person name="Bills J.L."/>
            <person name="Cantu C."/>
            <person name="Miller S.E."/>
            <person name="Nayek S."/>
            <person name="Suri N."/>
            <person name="Layton S.R."/>
            <person name="Hughes L.E."/>
            <person name="Garlena R.A."/>
            <person name="Russell D.A."/>
            <person name="Pope W.H."/>
            <person name="Jacobs-Sera D."/>
            <person name="Hendrix R.W."/>
            <person name="Hatfull G.F."/>
        </authorList>
    </citation>
    <scope>NUCLEOTIDE SEQUENCE [LARGE SCALE GENOMIC DNA]</scope>
</reference>
<evidence type="ECO:0000313" key="2">
    <source>
        <dbReference type="Proteomes" id="UP000226383"/>
    </source>
</evidence>
<gene>
    <name evidence="1" type="ORF">SEA_DRGREY_18</name>
</gene>
<sequence length="180" mass="20864">MLVIEVVLEEGFDEENQKFVAVKSCVLELEHSLVSLSKWESFFEKPFLSDKEKTPEEVFEYIKMMTVTPNVPPEVFSCLTTANVEKIRNYIDAKMTATTFNEQGAPKRNREVITAEIIYHWMIAAGVPFECQHWHLNRLLTLIRVINLKNAPPKKMGKREMLAQRNRLNAMRKQQYGTSG</sequence>
<dbReference type="Proteomes" id="UP000226383">
    <property type="component" value="Segment"/>
</dbReference>